<dbReference type="Proteomes" id="UP001432322">
    <property type="component" value="Unassembled WGS sequence"/>
</dbReference>
<feature type="transmembrane region" description="Helical" evidence="1">
    <location>
        <begin position="72"/>
        <end position="98"/>
    </location>
</feature>
<dbReference type="EMBL" id="BTSY01000006">
    <property type="protein sequence ID" value="GMT33247.1"/>
    <property type="molecule type" value="Genomic_DNA"/>
</dbReference>
<evidence type="ECO:0000256" key="1">
    <source>
        <dbReference type="SAM" id="Phobius"/>
    </source>
</evidence>
<reference evidence="2" key="1">
    <citation type="submission" date="2023-10" db="EMBL/GenBank/DDBJ databases">
        <title>Genome assembly of Pristionchus species.</title>
        <authorList>
            <person name="Yoshida K."/>
            <person name="Sommer R.J."/>
        </authorList>
    </citation>
    <scope>NUCLEOTIDE SEQUENCE</scope>
    <source>
        <strain evidence="2">RS5133</strain>
    </source>
</reference>
<gene>
    <name evidence="2" type="ORF">PFISCL1PPCAC_24544</name>
</gene>
<name>A0AAV5WMM6_9BILA</name>
<feature type="transmembrane region" description="Helical" evidence="1">
    <location>
        <begin position="27"/>
        <end position="51"/>
    </location>
</feature>
<protein>
    <submittedName>
        <fullName evidence="2">Uncharacterized protein</fullName>
    </submittedName>
</protein>
<keyword evidence="1" id="KW-0472">Membrane</keyword>
<keyword evidence="1" id="KW-0812">Transmembrane</keyword>
<comment type="caution">
    <text evidence="2">The sequence shown here is derived from an EMBL/GenBank/DDBJ whole genome shotgun (WGS) entry which is preliminary data.</text>
</comment>
<feature type="non-terminal residue" evidence="2">
    <location>
        <position position="1"/>
    </location>
</feature>
<evidence type="ECO:0000313" key="2">
    <source>
        <dbReference type="EMBL" id="GMT33247.1"/>
    </source>
</evidence>
<keyword evidence="1" id="KW-1133">Transmembrane helix</keyword>
<evidence type="ECO:0000313" key="3">
    <source>
        <dbReference type="Proteomes" id="UP001432322"/>
    </source>
</evidence>
<organism evidence="2 3">
    <name type="scientific">Pristionchus fissidentatus</name>
    <dbReference type="NCBI Taxonomy" id="1538716"/>
    <lineage>
        <taxon>Eukaryota</taxon>
        <taxon>Metazoa</taxon>
        <taxon>Ecdysozoa</taxon>
        <taxon>Nematoda</taxon>
        <taxon>Chromadorea</taxon>
        <taxon>Rhabditida</taxon>
        <taxon>Rhabditina</taxon>
        <taxon>Diplogasteromorpha</taxon>
        <taxon>Diplogasteroidea</taxon>
        <taxon>Neodiplogasteridae</taxon>
        <taxon>Pristionchus</taxon>
    </lineage>
</organism>
<proteinExistence type="predicted"/>
<accession>A0AAV5WMM6</accession>
<sequence>WSILHRPTVSLIRSFFLQSAKSKISRWFFILIKFFNGVEGIYFFLFAYFAFSCSTIPIAPRGWKGYRSILHSFLSLQFATIIISIHCLYFGLLYAVLWSMVEFRVGGAKLGVGVSSLLLLPLLLILVMAELALENIMWPKFTE</sequence>
<dbReference type="AlphaFoldDB" id="A0AAV5WMM6"/>
<keyword evidence="3" id="KW-1185">Reference proteome</keyword>
<feature type="transmembrane region" description="Helical" evidence="1">
    <location>
        <begin position="110"/>
        <end position="133"/>
    </location>
</feature>